<name>A0AAN9A7V1_HALRR</name>
<dbReference type="EMBL" id="JAXCGZ010008875">
    <property type="protein sequence ID" value="KAK7077424.1"/>
    <property type="molecule type" value="Genomic_DNA"/>
</dbReference>
<accession>A0AAN9A7V1</accession>
<dbReference type="AlphaFoldDB" id="A0AAN9A7V1"/>
<reference evidence="1 2" key="1">
    <citation type="submission" date="2023-11" db="EMBL/GenBank/DDBJ databases">
        <title>Halocaridina rubra genome assembly.</title>
        <authorList>
            <person name="Smith C."/>
        </authorList>
    </citation>
    <scope>NUCLEOTIDE SEQUENCE [LARGE SCALE GENOMIC DNA]</scope>
    <source>
        <strain evidence="1">EP-1</strain>
        <tissue evidence="1">Whole</tissue>
    </source>
</reference>
<feature type="non-terminal residue" evidence="1">
    <location>
        <position position="1"/>
    </location>
</feature>
<keyword evidence="2" id="KW-1185">Reference proteome</keyword>
<protein>
    <submittedName>
        <fullName evidence="1">Uncharacterized protein</fullName>
    </submittedName>
</protein>
<evidence type="ECO:0000313" key="1">
    <source>
        <dbReference type="EMBL" id="KAK7077424.1"/>
    </source>
</evidence>
<organism evidence="1 2">
    <name type="scientific">Halocaridina rubra</name>
    <name type="common">Hawaiian red shrimp</name>
    <dbReference type="NCBI Taxonomy" id="373956"/>
    <lineage>
        <taxon>Eukaryota</taxon>
        <taxon>Metazoa</taxon>
        <taxon>Ecdysozoa</taxon>
        <taxon>Arthropoda</taxon>
        <taxon>Crustacea</taxon>
        <taxon>Multicrustacea</taxon>
        <taxon>Malacostraca</taxon>
        <taxon>Eumalacostraca</taxon>
        <taxon>Eucarida</taxon>
        <taxon>Decapoda</taxon>
        <taxon>Pleocyemata</taxon>
        <taxon>Caridea</taxon>
        <taxon>Atyoidea</taxon>
        <taxon>Atyidae</taxon>
        <taxon>Halocaridina</taxon>
    </lineage>
</organism>
<comment type="caution">
    <text evidence="1">The sequence shown here is derived from an EMBL/GenBank/DDBJ whole genome shotgun (WGS) entry which is preliminary data.</text>
</comment>
<evidence type="ECO:0000313" key="2">
    <source>
        <dbReference type="Proteomes" id="UP001381693"/>
    </source>
</evidence>
<dbReference type="Proteomes" id="UP001381693">
    <property type="component" value="Unassembled WGS sequence"/>
</dbReference>
<sequence length="65" mass="7220">EQAELEGASKMKDHLVSKVPPTLDVFRHHGNHQSVVAMGHFSSLTFPFCIHHFMGLHTGPLLLGF</sequence>
<proteinExistence type="predicted"/>
<gene>
    <name evidence="1" type="ORF">SK128_027849</name>
</gene>